<evidence type="ECO:0000313" key="7">
    <source>
        <dbReference type="Proteomes" id="UP000800093"/>
    </source>
</evidence>
<accession>A0A9P4K5U0</accession>
<feature type="region of interest" description="Disordered" evidence="2">
    <location>
        <begin position="511"/>
        <end position="572"/>
    </location>
</feature>
<evidence type="ECO:0000256" key="1">
    <source>
        <dbReference type="ARBA" id="ARBA00007447"/>
    </source>
</evidence>
<feature type="transmembrane region" description="Helical" evidence="3">
    <location>
        <begin position="462"/>
        <end position="486"/>
    </location>
</feature>
<dbReference type="GO" id="GO:0004190">
    <property type="term" value="F:aspartic-type endopeptidase activity"/>
    <property type="evidence" value="ECO:0007669"/>
    <property type="project" value="InterPro"/>
</dbReference>
<keyword evidence="4" id="KW-0732">Signal</keyword>
<name>A0A9P4K5U0_9PLEO</name>
<dbReference type="GO" id="GO:0000324">
    <property type="term" value="C:fungal-type vacuole"/>
    <property type="evidence" value="ECO:0007669"/>
    <property type="project" value="TreeGrafter"/>
</dbReference>
<keyword evidence="3" id="KW-0472">Membrane</keyword>
<evidence type="ECO:0000256" key="3">
    <source>
        <dbReference type="SAM" id="Phobius"/>
    </source>
</evidence>
<dbReference type="EMBL" id="ML986690">
    <property type="protein sequence ID" value="KAF2260029.1"/>
    <property type="molecule type" value="Genomic_DNA"/>
</dbReference>
<keyword evidence="3" id="KW-0812">Transmembrane</keyword>
<dbReference type="GO" id="GO:0006508">
    <property type="term" value="P:proteolysis"/>
    <property type="evidence" value="ECO:0007669"/>
    <property type="project" value="UniProtKB-KW"/>
</dbReference>
<dbReference type="InterPro" id="IPR033121">
    <property type="entry name" value="PEPTIDASE_A1"/>
</dbReference>
<feature type="region of interest" description="Disordered" evidence="2">
    <location>
        <begin position="616"/>
        <end position="635"/>
    </location>
</feature>
<comment type="caution">
    <text evidence="6">The sequence shown here is derived from an EMBL/GenBank/DDBJ whole genome shotgun (WGS) entry which is preliminary data.</text>
</comment>
<dbReference type="AlphaFoldDB" id="A0A9P4K5U0"/>
<evidence type="ECO:0000256" key="2">
    <source>
        <dbReference type="SAM" id="MobiDB-lite"/>
    </source>
</evidence>
<dbReference type="PRINTS" id="PR00792">
    <property type="entry name" value="PEPSIN"/>
</dbReference>
<sequence>MLRSRGDRASTLLGLYLLWIASTLLLPCLAVVLEARDPDNASIPSPVSVAPTQNWDGIDGSWNSFALRIGEPSQFARVFISTASQQTWAIHATACLVNQTDPETNQTVEVVDNDCRDSRGWTFNLTESTTWDEIGFYKLWTEKNLGLVGNGQYGYDTVGFGQPGEEGPTLKNTTVGTLITPNFWLGHFGVNSKSTNFSAFTDPSPSYISYLFRQKHIPSVAFGYTAGAQYRTTDFTSVLGSLTLGGYDASRFIPNDLTFEFAPDNERDIVVGVVGIQANSATKSHYDLLKNRDSFTMYIDSTIAELWLPIEVCEAFEEAFGLKYDNGTGLYLVDDLLHETLLAENASVTFSLGRKFSANSTVDIVLPYAAFDQTAKPPYRGLEQSSSYFPIRRAQSEGQFVLGRTFLQEAYLTVDWERQNFSISQCSWVFGQSPNIVPILSPSLIDDAPSSSAGSKRISTGAIIGIALGGGFTVAMVVFGILWWFWRKKHKRHLADVKAAYAAKEAATAKAASAEKREEPPLSPVHDAEEGTGTNVFPKAELPAESCGRGEMSTDVKDGDLASPSTQGMPRPVAEVENTERQIFEMPGDIPMRQEADGRQLSEKESMMVRERIYNGVDPTTSPAESPVLEQPPPRRLAPISPTEVMMVNNRRIPNVSPTTPRTPRDGAFLEANDTFFQPPRVPVDGRQLEADDTLLSPISPLEGSTDGTSRRRFSYEVP</sequence>
<feature type="signal peptide" evidence="4">
    <location>
        <begin position="1"/>
        <end position="30"/>
    </location>
</feature>
<feature type="chain" id="PRO_5040204047" evidence="4">
    <location>
        <begin position="31"/>
        <end position="719"/>
    </location>
</feature>
<proteinExistence type="inferred from homology"/>
<feature type="region of interest" description="Disordered" evidence="2">
    <location>
        <begin position="653"/>
        <end position="719"/>
    </location>
</feature>
<dbReference type="PANTHER" id="PTHR47966">
    <property type="entry name" value="BETA-SITE APP-CLEAVING ENZYME, ISOFORM A-RELATED"/>
    <property type="match status" value="1"/>
</dbReference>
<evidence type="ECO:0000256" key="4">
    <source>
        <dbReference type="SAM" id="SignalP"/>
    </source>
</evidence>
<dbReference type="PROSITE" id="PS51767">
    <property type="entry name" value="PEPTIDASE_A1"/>
    <property type="match status" value="1"/>
</dbReference>
<keyword evidence="7" id="KW-1185">Reference proteome</keyword>
<dbReference type="OrthoDB" id="4074350at2759"/>
<keyword evidence="6" id="KW-0645">Protease</keyword>
<comment type="similarity">
    <text evidence="1">Belongs to the peptidase A1 family.</text>
</comment>
<dbReference type="SUPFAM" id="SSF50630">
    <property type="entry name" value="Acid proteases"/>
    <property type="match status" value="1"/>
</dbReference>
<dbReference type="InterPro" id="IPR001461">
    <property type="entry name" value="Aspartic_peptidase_A1"/>
</dbReference>
<reference evidence="7" key="1">
    <citation type="journal article" date="2020" name="Stud. Mycol.">
        <title>101 Dothideomycetes genomes: A test case for predicting lifestyles and emergence of pathogens.</title>
        <authorList>
            <person name="Haridas S."/>
            <person name="Albert R."/>
            <person name="Binder M."/>
            <person name="Bloem J."/>
            <person name="LaButti K."/>
            <person name="Salamov A."/>
            <person name="Andreopoulos B."/>
            <person name="Baker S."/>
            <person name="Barry K."/>
            <person name="Bills G."/>
            <person name="Bluhm B."/>
            <person name="Cannon C."/>
            <person name="Castanera R."/>
            <person name="Culley D."/>
            <person name="Daum C."/>
            <person name="Ezra D."/>
            <person name="Gonzalez J."/>
            <person name="Henrissat B."/>
            <person name="Kuo A."/>
            <person name="Liang C."/>
            <person name="Lipzen A."/>
            <person name="Lutzoni F."/>
            <person name="Magnuson J."/>
            <person name="Mondo S."/>
            <person name="Nolan M."/>
            <person name="Ohm R."/>
            <person name="Pangilinan J."/>
            <person name="Park H.-J."/>
            <person name="Ramirez L."/>
            <person name="Alfaro M."/>
            <person name="Sun H."/>
            <person name="Tritt A."/>
            <person name="Yoshinaga Y."/>
            <person name="Zwiers L.-H."/>
            <person name="Turgeon B."/>
            <person name="Goodwin S."/>
            <person name="Spatafora J."/>
            <person name="Crous P."/>
            <person name="Grigoriev I."/>
        </authorList>
    </citation>
    <scope>NUCLEOTIDE SEQUENCE [LARGE SCALE GENOMIC DNA]</scope>
    <source>
        <strain evidence="7">CBS 304.66</strain>
    </source>
</reference>
<feature type="domain" description="Peptidase A1" evidence="5">
    <location>
        <begin position="63"/>
        <end position="424"/>
    </location>
</feature>
<gene>
    <name evidence="6" type="ORF">CC78DRAFT_590752</name>
</gene>
<evidence type="ECO:0000259" key="5">
    <source>
        <dbReference type="PROSITE" id="PS51767"/>
    </source>
</evidence>
<protein>
    <submittedName>
        <fullName evidence="6">Acid protease</fullName>
    </submittedName>
</protein>
<organism evidence="6 7">
    <name type="scientific">Lojkania enalia</name>
    <dbReference type="NCBI Taxonomy" id="147567"/>
    <lineage>
        <taxon>Eukaryota</taxon>
        <taxon>Fungi</taxon>
        <taxon>Dikarya</taxon>
        <taxon>Ascomycota</taxon>
        <taxon>Pezizomycotina</taxon>
        <taxon>Dothideomycetes</taxon>
        <taxon>Pleosporomycetidae</taxon>
        <taxon>Pleosporales</taxon>
        <taxon>Pleosporales incertae sedis</taxon>
        <taxon>Lojkania</taxon>
    </lineage>
</organism>
<dbReference type="Pfam" id="PF00026">
    <property type="entry name" value="Asp"/>
    <property type="match status" value="1"/>
</dbReference>
<dbReference type="Proteomes" id="UP000800093">
    <property type="component" value="Unassembled WGS sequence"/>
</dbReference>
<dbReference type="PANTHER" id="PTHR47966:SF51">
    <property type="entry name" value="BETA-SITE APP-CLEAVING ENZYME, ISOFORM A-RELATED"/>
    <property type="match status" value="1"/>
</dbReference>
<dbReference type="InterPro" id="IPR021109">
    <property type="entry name" value="Peptidase_aspartic_dom_sf"/>
</dbReference>
<evidence type="ECO:0000313" key="6">
    <source>
        <dbReference type="EMBL" id="KAF2260029.1"/>
    </source>
</evidence>
<keyword evidence="3" id="KW-1133">Transmembrane helix</keyword>
<keyword evidence="6" id="KW-0378">Hydrolase</keyword>
<dbReference type="Gene3D" id="2.40.70.10">
    <property type="entry name" value="Acid Proteases"/>
    <property type="match status" value="2"/>
</dbReference>